<reference evidence="2" key="1">
    <citation type="journal article" date="2024" name="Proc. Natl. Acad. Sci. U.S.A.">
        <title>Extraordinary preservation of gene collinearity over three hundred million years revealed in homosporous lycophytes.</title>
        <authorList>
            <person name="Li C."/>
            <person name="Wickell D."/>
            <person name="Kuo L.Y."/>
            <person name="Chen X."/>
            <person name="Nie B."/>
            <person name="Liao X."/>
            <person name="Peng D."/>
            <person name="Ji J."/>
            <person name="Jenkins J."/>
            <person name="Williams M."/>
            <person name="Shu S."/>
            <person name="Plott C."/>
            <person name="Barry K."/>
            <person name="Rajasekar S."/>
            <person name="Grimwood J."/>
            <person name="Han X."/>
            <person name="Sun S."/>
            <person name="Hou Z."/>
            <person name="He W."/>
            <person name="Dai G."/>
            <person name="Sun C."/>
            <person name="Schmutz J."/>
            <person name="Leebens-Mack J.H."/>
            <person name="Li F.W."/>
            <person name="Wang L."/>
        </authorList>
    </citation>
    <scope>NUCLEOTIDE SEQUENCE [LARGE SCALE GENOMIC DNA]</scope>
    <source>
        <strain evidence="2">cv. PW_Plant_1</strain>
    </source>
</reference>
<organism evidence="1 2">
    <name type="scientific">Diphasiastrum complanatum</name>
    <name type="common">Issler's clubmoss</name>
    <name type="synonym">Lycopodium complanatum</name>
    <dbReference type="NCBI Taxonomy" id="34168"/>
    <lineage>
        <taxon>Eukaryota</taxon>
        <taxon>Viridiplantae</taxon>
        <taxon>Streptophyta</taxon>
        <taxon>Embryophyta</taxon>
        <taxon>Tracheophyta</taxon>
        <taxon>Lycopodiopsida</taxon>
        <taxon>Lycopodiales</taxon>
        <taxon>Lycopodiaceae</taxon>
        <taxon>Lycopodioideae</taxon>
        <taxon>Diphasiastrum</taxon>
    </lineage>
</organism>
<dbReference type="Proteomes" id="UP001162992">
    <property type="component" value="Chromosome 3"/>
</dbReference>
<evidence type="ECO:0000313" key="2">
    <source>
        <dbReference type="Proteomes" id="UP001162992"/>
    </source>
</evidence>
<dbReference type="EMBL" id="CM055094">
    <property type="protein sequence ID" value="KAJ7561233.1"/>
    <property type="molecule type" value="Genomic_DNA"/>
</dbReference>
<gene>
    <name evidence="1" type="ORF">O6H91_03G020100</name>
</gene>
<name>A0ACC2E477_DIPCM</name>
<proteinExistence type="predicted"/>
<protein>
    <submittedName>
        <fullName evidence="1">Uncharacterized protein</fullName>
    </submittedName>
</protein>
<accession>A0ACC2E477</accession>
<evidence type="ECO:0000313" key="1">
    <source>
        <dbReference type="EMBL" id="KAJ7561233.1"/>
    </source>
</evidence>
<sequence length="313" mass="33882">MRSDTSYSVWIPSLMLIIVLGIHALLAYTIKASDDSTTECGAIMHDGNTAMQCSTADNATEFATTAIMQDSRMGGYLRHHQEVDGGSASFTNRRLLQSGTPGMDVSGYQGNVDWTTAFNNGAKFAYVKATEGTGYTNPYFAQQYDGSFNVGMIRGAYHFGRPDISDGATQANFFVQNGGGWSGDGFTLPGALDIEYNPSCGSSCTPAQTCYNLGQAAMGSWISDFVNTYQSATGVWPVIYSTASWYNQCVGTFGDFSANCPFWLACYCSNPSSYPYNWGYYTFWQYASSGTFPGDQDVFNGPYSQLQALATSG</sequence>
<comment type="caution">
    <text evidence="1">The sequence shown here is derived from an EMBL/GenBank/DDBJ whole genome shotgun (WGS) entry which is preliminary data.</text>
</comment>
<keyword evidence="2" id="KW-1185">Reference proteome</keyword>